<keyword evidence="5 9" id="KW-0732">Signal</keyword>
<sequence length="167" mass="18828">MISRSLLLVLLVLACFKSFTKARNAVGPDQCCFSFLTGPISVRVITDYEVTNPKCTKPGVIFTLQNGRLVCADTGFKWVKNHMNRIDQRLFNSLNNTEAVDGPDQCCTKFVTQRIPVSFITTYKVTDPECLNHGVIFTLQDGRHVCADTGFKWVKHHMDIIDQRLTA</sequence>
<evidence type="ECO:0000256" key="1">
    <source>
        <dbReference type="ARBA" id="ARBA00004613"/>
    </source>
</evidence>
<gene>
    <name evidence="11" type="ORF">Q7C36_004187</name>
</gene>
<evidence type="ECO:0000313" key="11">
    <source>
        <dbReference type="EMBL" id="KAK2860021.1"/>
    </source>
</evidence>
<dbReference type="InterPro" id="IPR000827">
    <property type="entry name" value="Chemokine_CC_CS"/>
</dbReference>
<evidence type="ECO:0000256" key="8">
    <source>
        <dbReference type="ARBA" id="ARBA00046726"/>
    </source>
</evidence>
<evidence type="ECO:0000256" key="5">
    <source>
        <dbReference type="ARBA" id="ARBA00022729"/>
    </source>
</evidence>
<keyword evidence="6" id="KW-1015">Disulfide bond</keyword>
<evidence type="ECO:0000313" key="12">
    <source>
        <dbReference type="Proteomes" id="UP001187315"/>
    </source>
</evidence>
<organism evidence="11 12">
    <name type="scientific">Tachysurus vachellii</name>
    <name type="common">Darkbarbel catfish</name>
    <name type="synonym">Pelteobagrus vachellii</name>
    <dbReference type="NCBI Taxonomy" id="175792"/>
    <lineage>
        <taxon>Eukaryota</taxon>
        <taxon>Metazoa</taxon>
        <taxon>Chordata</taxon>
        <taxon>Craniata</taxon>
        <taxon>Vertebrata</taxon>
        <taxon>Euteleostomi</taxon>
        <taxon>Actinopterygii</taxon>
        <taxon>Neopterygii</taxon>
        <taxon>Teleostei</taxon>
        <taxon>Ostariophysi</taxon>
        <taxon>Siluriformes</taxon>
        <taxon>Bagridae</taxon>
        <taxon>Tachysurus</taxon>
    </lineage>
</organism>
<dbReference type="GO" id="GO:0005615">
    <property type="term" value="C:extracellular space"/>
    <property type="evidence" value="ECO:0007669"/>
    <property type="project" value="UniProtKB-KW"/>
</dbReference>
<proteinExistence type="inferred from homology"/>
<dbReference type="CDD" id="cd00272">
    <property type="entry name" value="Chemokine_CC"/>
    <property type="match status" value="2"/>
</dbReference>
<dbReference type="PANTHER" id="PTHR12015:SF183">
    <property type="entry name" value="C-C MOTIF CHEMOKINE 3"/>
    <property type="match status" value="1"/>
</dbReference>
<dbReference type="Gene3D" id="2.40.50.40">
    <property type="match status" value="2"/>
</dbReference>
<name>A0AA88NJC7_TACVA</name>
<dbReference type="InterPro" id="IPR001811">
    <property type="entry name" value="Chemokine_IL8-like_dom"/>
</dbReference>
<evidence type="ECO:0000256" key="7">
    <source>
        <dbReference type="ARBA" id="ARBA00044740"/>
    </source>
</evidence>
<evidence type="ECO:0000256" key="6">
    <source>
        <dbReference type="ARBA" id="ARBA00023157"/>
    </source>
</evidence>
<keyword evidence="9" id="KW-0145">Chemotaxis</keyword>
<dbReference type="InterPro" id="IPR039809">
    <property type="entry name" value="Chemokine_b/g/d"/>
</dbReference>
<evidence type="ECO:0000259" key="10">
    <source>
        <dbReference type="SMART" id="SM00199"/>
    </source>
</evidence>
<comment type="similarity">
    <text evidence="2 9">Belongs to the intercrine beta (chemokine CC) family.</text>
</comment>
<dbReference type="GO" id="GO:0006955">
    <property type="term" value="P:immune response"/>
    <property type="evidence" value="ECO:0007669"/>
    <property type="project" value="InterPro"/>
</dbReference>
<dbReference type="PROSITE" id="PS00472">
    <property type="entry name" value="SMALL_CYTOKINES_CC"/>
    <property type="match status" value="2"/>
</dbReference>
<feature type="signal peptide" evidence="9">
    <location>
        <begin position="1"/>
        <end position="22"/>
    </location>
</feature>
<dbReference type="PROSITE" id="PS51257">
    <property type="entry name" value="PROKAR_LIPOPROTEIN"/>
    <property type="match status" value="1"/>
</dbReference>
<dbReference type="Proteomes" id="UP001187315">
    <property type="component" value="Unassembled WGS sequence"/>
</dbReference>
<dbReference type="PANTHER" id="PTHR12015">
    <property type="entry name" value="SMALL INDUCIBLE CYTOKINE A"/>
    <property type="match status" value="1"/>
</dbReference>
<evidence type="ECO:0000256" key="3">
    <source>
        <dbReference type="ARBA" id="ARBA00022514"/>
    </source>
</evidence>
<keyword evidence="4 9" id="KW-0964">Secreted</keyword>
<dbReference type="AlphaFoldDB" id="A0AA88NJC7"/>
<comment type="function">
    <text evidence="7">Monokine with inflammatory and chemokinetic properties. Binds to CCR1, CCR4 and CCR5. One of the major HIV-suppressive factors produced by CD8+ T-cells. Recombinant MIP-1-alpha induces a dose-dependent inhibition of different strains of HIV-1, HIV-2, and simian immunodeficiency virus (SIV).</text>
</comment>
<comment type="subcellular location">
    <subcellularLocation>
        <location evidence="1 9">Secreted</location>
    </subcellularLocation>
</comment>
<keyword evidence="12" id="KW-1185">Reference proteome</keyword>
<comment type="caution">
    <text evidence="11">The sequence shown here is derived from an EMBL/GenBank/DDBJ whole genome shotgun (WGS) entry which is preliminary data.</text>
</comment>
<keyword evidence="3 9" id="KW-0202">Cytokine</keyword>
<dbReference type="GO" id="GO:0008009">
    <property type="term" value="F:chemokine activity"/>
    <property type="evidence" value="ECO:0007669"/>
    <property type="project" value="InterPro"/>
</dbReference>
<feature type="chain" id="PRO_5041515575" description="C-C motif chemokine" evidence="9">
    <location>
        <begin position="23"/>
        <end position="167"/>
    </location>
</feature>
<dbReference type="Pfam" id="PF00048">
    <property type="entry name" value="IL8"/>
    <property type="match status" value="2"/>
</dbReference>
<accession>A0AA88NJC7</accession>
<evidence type="ECO:0000256" key="4">
    <source>
        <dbReference type="ARBA" id="ARBA00022525"/>
    </source>
</evidence>
<dbReference type="SMART" id="SM00199">
    <property type="entry name" value="SCY"/>
    <property type="match status" value="2"/>
</dbReference>
<feature type="domain" description="Chemokine interleukin-8-like" evidence="10">
    <location>
        <begin position="28"/>
        <end position="86"/>
    </location>
</feature>
<comment type="subunit">
    <text evidence="8">Self-associates. Also heterodimer of MIP-1-alpha(4-69) and MIP-1-beta(3-69). Interacts with CCR1.</text>
</comment>
<reference evidence="11" key="1">
    <citation type="submission" date="2023-08" db="EMBL/GenBank/DDBJ databases">
        <title>Pelteobagrus vachellii genome.</title>
        <authorList>
            <person name="Liu H."/>
        </authorList>
    </citation>
    <scope>NUCLEOTIDE SEQUENCE</scope>
    <source>
        <strain evidence="11">PRFRI_2022a</strain>
        <tissue evidence="11">Muscle</tissue>
    </source>
</reference>
<dbReference type="EMBL" id="JAVHJS010000004">
    <property type="protein sequence ID" value="KAK2860021.1"/>
    <property type="molecule type" value="Genomic_DNA"/>
</dbReference>
<dbReference type="SUPFAM" id="SSF54117">
    <property type="entry name" value="Interleukin 8-like chemokines"/>
    <property type="match status" value="2"/>
</dbReference>
<protein>
    <recommendedName>
        <fullName evidence="9">C-C motif chemokine</fullName>
    </recommendedName>
</protein>
<evidence type="ECO:0000256" key="9">
    <source>
        <dbReference type="RuleBase" id="RU361150"/>
    </source>
</evidence>
<dbReference type="InterPro" id="IPR036048">
    <property type="entry name" value="Interleukin_8-like_sf"/>
</dbReference>
<evidence type="ECO:0000256" key="2">
    <source>
        <dbReference type="ARBA" id="ARBA00010868"/>
    </source>
</evidence>
<feature type="domain" description="Chemokine interleukin-8-like" evidence="10">
    <location>
        <begin position="103"/>
        <end position="161"/>
    </location>
</feature>